<dbReference type="InterPro" id="IPR003154">
    <property type="entry name" value="S1/P1nuclease"/>
</dbReference>
<keyword evidence="5" id="KW-0378">Hydrolase</keyword>
<dbReference type="Pfam" id="PF02265">
    <property type="entry name" value="S1-P1_nuclease"/>
    <property type="match status" value="1"/>
</dbReference>
<protein>
    <recommendedName>
        <fullName evidence="9">Metallo-beta-lactamase domain-containing protein</fullName>
    </recommendedName>
</protein>
<evidence type="ECO:0000256" key="3">
    <source>
        <dbReference type="ARBA" id="ARBA00022723"/>
    </source>
</evidence>
<dbReference type="GO" id="GO:0003676">
    <property type="term" value="F:nucleic acid binding"/>
    <property type="evidence" value="ECO:0007669"/>
    <property type="project" value="InterPro"/>
</dbReference>
<dbReference type="SMART" id="SM00849">
    <property type="entry name" value="Lactamase_B"/>
    <property type="match status" value="1"/>
</dbReference>
<dbReference type="PANTHER" id="PTHR43084">
    <property type="entry name" value="PERSULFIDE DIOXYGENASE ETHE1"/>
    <property type="match status" value="1"/>
</dbReference>
<dbReference type="GO" id="GO:0006749">
    <property type="term" value="P:glutathione metabolic process"/>
    <property type="evidence" value="ECO:0007669"/>
    <property type="project" value="InterPro"/>
</dbReference>
<reference evidence="10" key="1">
    <citation type="submission" date="2022-10" db="EMBL/GenBank/DDBJ databases">
        <title>Culturing micro-colonial fungi from biological soil crusts in the Mojave desert and describing Neophaeococcomyces mojavensis, and introducing the new genera and species Taxawa tesnikishii.</title>
        <authorList>
            <person name="Kurbessoian T."/>
            <person name="Stajich J.E."/>
        </authorList>
    </citation>
    <scope>NUCLEOTIDE SEQUENCE</scope>
    <source>
        <strain evidence="10">TK_35</strain>
    </source>
</reference>
<keyword evidence="6" id="KW-1015">Disulfide bond</keyword>
<proteinExistence type="inferred from homology"/>
<dbReference type="Pfam" id="PF00753">
    <property type="entry name" value="Lactamase_B"/>
    <property type="match status" value="1"/>
</dbReference>
<dbReference type="GO" id="GO:0004519">
    <property type="term" value="F:endonuclease activity"/>
    <property type="evidence" value="ECO:0007669"/>
    <property type="project" value="UniProtKB-KW"/>
</dbReference>
<keyword evidence="8" id="KW-0732">Signal</keyword>
<evidence type="ECO:0000256" key="7">
    <source>
        <dbReference type="ARBA" id="ARBA00023180"/>
    </source>
</evidence>
<dbReference type="InterPro" id="IPR008947">
    <property type="entry name" value="PLipase_C/P1_nuclease_dom_sf"/>
</dbReference>
<evidence type="ECO:0000256" key="5">
    <source>
        <dbReference type="ARBA" id="ARBA00022801"/>
    </source>
</evidence>
<dbReference type="CDD" id="cd11010">
    <property type="entry name" value="S1-P1_nuclease"/>
    <property type="match status" value="1"/>
</dbReference>
<dbReference type="AlphaFoldDB" id="A0AA39CSV5"/>
<evidence type="ECO:0000259" key="9">
    <source>
        <dbReference type="SMART" id="SM00849"/>
    </source>
</evidence>
<comment type="similarity">
    <text evidence="1">Belongs to the nuclease type I family.</text>
</comment>
<gene>
    <name evidence="10" type="ORF">H2204_011766</name>
</gene>
<keyword evidence="4" id="KW-0255">Endonuclease</keyword>
<organism evidence="10">
    <name type="scientific">Knufia peltigerae</name>
    <dbReference type="NCBI Taxonomy" id="1002370"/>
    <lineage>
        <taxon>Eukaryota</taxon>
        <taxon>Fungi</taxon>
        <taxon>Dikarya</taxon>
        <taxon>Ascomycota</taxon>
        <taxon>Pezizomycotina</taxon>
        <taxon>Eurotiomycetes</taxon>
        <taxon>Chaetothyriomycetidae</taxon>
        <taxon>Chaetothyriales</taxon>
        <taxon>Trichomeriaceae</taxon>
        <taxon>Knufia</taxon>
    </lineage>
</organism>
<dbReference type="GO" id="GO:0050313">
    <property type="term" value="F:sulfur dioxygenase activity"/>
    <property type="evidence" value="ECO:0007669"/>
    <property type="project" value="InterPro"/>
</dbReference>
<feature type="signal peptide" evidence="8">
    <location>
        <begin position="1"/>
        <end position="26"/>
    </location>
</feature>
<keyword evidence="3" id="KW-0479">Metal-binding</keyword>
<dbReference type="CDD" id="cd07724">
    <property type="entry name" value="POD-like_MBL-fold"/>
    <property type="match status" value="1"/>
</dbReference>
<dbReference type="Gene3D" id="1.10.575.10">
    <property type="entry name" value="P1 Nuclease"/>
    <property type="match status" value="1"/>
</dbReference>
<feature type="domain" description="Metallo-beta-lactamase" evidence="9">
    <location>
        <begin position="277"/>
        <end position="466"/>
    </location>
</feature>
<evidence type="ECO:0000256" key="1">
    <source>
        <dbReference type="ARBA" id="ARBA00009547"/>
    </source>
</evidence>
<dbReference type="InterPro" id="IPR051682">
    <property type="entry name" value="Mito_Persulfide_Diox"/>
</dbReference>
<evidence type="ECO:0000256" key="8">
    <source>
        <dbReference type="SAM" id="SignalP"/>
    </source>
</evidence>
<dbReference type="GO" id="GO:0016788">
    <property type="term" value="F:hydrolase activity, acting on ester bonds"/>
    <property type="evidence" value="ECO:0007669"/>
    <property type="project" value="InterPro"/>
</dbReference>
<accession>A0AA39CSV5</accession>
<evidence type="ECO:0000313" key="10">
    <source>
        <dbReference type="EMBL" id="KAJ9621728.1"/>
    </source>
</evidence>
<comment type="caution">
    <text evidence="10">The sequence shown here is derived from an EMBL/GenBank/DDBJ whole genome shotgun (WGS) entry which is preliminary data.</text>
</comment>
<evidence type="ECO:0000256" key="6">
    <source>
        <dbReference type="ARBA" id="ARBA00023157"/>
    </source>
</evidence>
<dbReference type="EMBL" id="JAPDRN010000113">
    <property type="protein sequence ID" value="KAJ9621728.1"/>
    <property type="molecule type" value="Genomic_DNA"/>
</dbReference>
<dbReference type="SUPFAM" id="SSF48537">
    <property type="entry name" value="Phospholipase C/P1 nuclease"/>
    <property type="match status" value="1"/>
</dbReference>
<keyword evidence="7" id="KW-0325">Glycoprotein</keyword>
<keyword evidence="2" id="KW-0540">Nuclease</keyword>
<dbReference type="SUPFAM" id="SSF56281">
    <property type="entry name" value="Metallo-hydrolase/oxidoreductase"/>
    <property type="match status" value="1"/>
</dbReference>
<evidence type="ECO:0000256" key="4">
    <source>
        <dbReference type="ARBA" id="ARBA00022759"/>
    </source>
</evidence>
<dbReference type="GO" id="GO:0006308">
    <property type="term" value="P:DNA catabolic process"/>
    <property type="evidence" value="ECO:0007669"/>
    <property type="project" value="InterPro"/>
</dbReference>
<dbReference type="GO" id="GO:0046872">
    <property type="term" value="F:metal ion binding"/>
    <property type="evidence" value="ECO:0007669"/>
    <property type="project" value="UniProtKB-KW"/>
</dbReference>
<evidence type="ECO:0000256" key="2">
    <source>
        <dbReference type="ARBA" id="ARBA00022722"/>
    </source>
</evidence>
<feature type="chain" id="PRO_5041391926" description="Metallo-beta-lactamase domain-containing protein" evidence="8">
    <location>
        <begin position="27"/>
        <end position="529"/>
    </location>
</feature>
<name>A0AA39CSV5_9EURO</name>
<dbReference type="InterPro" id="IPR036866">
    <property type="entry name" value="RibonucZ/Hydroxyglut_hydro"/>
</dbReference>
<dbReference type="InterPro" id="IPR001279">
    <property type="entry name" value="Metallo-B-lactamas"/>
</dbReference>
<dbReference type="InterPro" id="IPR044528">
    <property type="entry name" value="POD-like_MBL-fold"/>
</dbReference>
<dbReference type="PANTHER" id="PTHR43084:SF1">
    <property type="entry name" value="PERSULFIDE DIOXYGENASE ETHE1, MITOCHONDRIAL"/>
    <property type="match status" value="1"/>
</dbReference>
<dbReference type="GO" id="GO:0070813">
    <property type="term" value="P:hydrogen sulfide metabolic process"/>
    <property type="evidence" value="ECO:0007669"/>
    <property type="project" value="TreeGrafter"/>
</dbReference>
<sequence>MKALHSLFLAAALAPALLSVAAPAHAWGAQGHRLVAEVADSRLNPTARTEVDRLLATEPGATLASIAPWADQLRAKDAGLGRRSAGWHYVNIAEDGCHYEAPKHCKSGNCIVEALKAQSAILGDRSLTDGERLQALKFVVHLVGDIHQPMHAGYGHDKGGNDFQLQFGNRGTNLHSLWDSGMLNTRKVDDAGYLPVLRALPAPKLARQSNPQRDPVSWAEASCRISVQPGVYPASRKIGDDYTTRYRPVAEAQLRLAGENLAQLLNRVQSFFHRGSNTFSYLVSDPASGEAALIDPVLDYDPDTDASSESPVRAMLDAIAQQQLHVRWLLETHAHADHVSAGRRLKQRFPQATLAIGEGIRAVQATFAPRYGLQLPDEHAVFDHLFADGETFALGKLQGRIIAVPGHTSDSIAYLIDDAVFTGDSLFMPDGGTARCDFPGGDAAQLYRSIQRLLALPDATRVFVCHDYGPGGRDFANETTIGEQRAHNIHVHEGVAEAEFVSVRQARDATLAEPTLMQPAVKANIQGGA</sequence>
<dbReference type="Gene3D" id="3.60.15.10">
    <property type="entry name" value="Ribonuclease Z/Hydroxyacylglutathione hydrolase-like"/>
    <property type="match status" value="1"/>
</dbReference>